<dbReference type="Pfam" id="PF11838">
    <property type="entry name" value="ERAP1_C"/>
    <property type="match status" value="1"/>
</dbReference>
<comment type="subcellular location">
    <subcellularLocation>
        <location evidence="2">Cell membrane</location>
        <topology evidence="2">Lipid-anchor</topology>
        <topology evidence="2">GPI-anchor</topology>
    </subcellularLocation>
</comment>
<dbReference type="GO" id="GO:0016285">
    <property type="term" value="F:alanyl aminopeptidase activity"/>
    <property type="evidence" value="ECO:0007669"/>
    <property type="project" value="UniProtKB-EC"/>
</dbReference>
<reference evidence="27" key="1">
    <citation type="submission" date="2022-01" db="EMBL/GenBank/DDBJ databases">
        <authorList>
            <person name="King R."/>
        </authorList>
    </citation>
    <scope>NUCLEOTIDE SEQUENCE</scope>
</reference>
<evidence type="ECO:0000256" key="15">
    <source>
        <dbReference type="ARBA" id="ARBA00023136"/>
    </source>
</evidence>
<evidence type="ECO:0000256" key="11">
    <source>
        <dbReference type="ARBA" id="ARBA00022729"/>
    </source>
</evidence>
<dbReference type="FunFam" id="1.25.50.20:FF:000001">
    <property type="entry name" value="Aminopeptidase"/>
    <property type="match status" value="1"/>
</dbReference>
<dbReference type="Proteomes" id="UP001153620">
    <property type="component" value="Chromosome 3"/>
</dbReference>
<evidence type="ECO:0000256" key="21">
    <source>
        <dbReference type="PIRSR" id="PIRSR634016-3"/>
    </source>
</evidence>
<evidence type="ECO:0000256" key="2">
    <source>
        <dbReference type="ARBA" id="ARBA00004609"/>
    </source>
</evidence>
<evidence type="ECO:0000256" key="23">
    <source>
        <dbReference type="SAM" id="Phobius"/>
    </source>
</evidence>
<dbReference type="Gene3D" id="2.60.40.1730">
    <property type="entry name" value="tricorn interacting facor f3 domain"/>
    <property type="match status" value="1"/>
</dbReference>
<dbReference type="Gene3D" id="2.60.40.1910">
    <property type="match status" value="1"/>
</dbReference>
<dbReference type="Pfam" id="PF01433">
    <property type="entry name" value="Peptidase_M1"/>
    <property type="match status" value="1"/>
</dbReference>
<keyword evidence="10 21" id="KW-0479">Metal-binding</keyword>
<dbReference type="SUPFAM" id="SSF63737">
    <property type="entry name" value="Leukotriene A4 hydrolase N-terminal domain"/>
    <property type="match status" value="1"/>
</dbReference>
<evidence type="ECO:0000256" key="1">
    <source>
        <dbReference type="ARBA" id="ARBA00000098"/>
    </source>
</evidence>
<dbReference type="GO" id="GO:0008270">
    <property type="term" value="F:zinc ion binding"/>
    <property type="evidence" value="ECO:0007669"/>
    <property type="project" value="InterPro"/>
</dbReference>
<organism evidence="27 28">
    <name type="scientific">Chironomus riparius</name>
    <dbReference type="NCBI Taxonomy" id="315576"/>
    <lineage>
        <taxon>Eukaryota</taxon>
        <taxon>Metazoa</taxon>
        <taxon>Ecdysozoa</taxon>
        <taxon>Arthropoda</taxon>
        <taxon>Hexapoda</taxon>
        <taxon>Insecta</taxon>
        <taxon>Pterygota</taxon>
        <taxon>Neoptera</taxon>
        <taxon>Endopterygota</taxon>
        <taxon>Diptera</taxon>
        <taxon>Nematocera</taxon>
        <taxon>Chironomoidea</taxon>
        <taxon>Chironomidae</taxon>
        <taxon>Chironominae</taxon>
        <taxon>Chironomus</taxon>
    </lineage>
</organism>
<dbReference type="FunFam" id="2.60.40.1910:FF:000008">
    <property type="entry name" value="Aminopeptidase"/>
    <property type="match status" value="1"/>
</dbReference>
<feature type="domain" description="Aminopeptidase N-like N-terminal" evidence="26">
    <location>
        <begin position="133"/>
        <end position="325"/>
    </location>
</feature>
<dbReference type="GO" id="GO:0005886">
    <property type="term" value="C:plasma membrane"/>
    <property type="evidence" value="ECO:0007669"/>
    <property type="project" value="UniProtKB-SubCell"/>
</dbReference>
<evidence type="ECO:0000256" key="3">
    <source>
        <dbReference type="ARBA" id="ARBA00010136"/>
    </source>
</evidence>
<evidence type="ECO:0000256" key="16">
    <source>
        <dbReference type="ARBA" id="ARBA00023157"/>
    </source>
</evidence>
<dbReference type="EC" id="3.4.11.2" evidence="4"/>
<evidence type="ECO:0000259" key="26">
    <source>
        <dbReference type="Pfam" id="PF17900"/>
    </source>
</evidence>
<evidence type="ECO:0000256" key="14">
    <source>
        <dbReference type="ARBA" id="ARBA00023049"/>
    </source>
</evidence>
<dbReference type="InterPro" id="IPR050344">
    <property type="entry name" value="Peptidase_M1_aminopeptidases"/>
</dbReference>
<dbReference type="InterPro" id="IPR034016">
    <property type="entry name" value="M1_APN-typ"/>
</dbReference>
<dbReference type="PRINTS" id="PR00756">
    <property type="entry name" value="ALADIPTASE"/>
</dbReference>
<keyword evidence="15 23" id="KW-0472">Membrane</keyword>
<feature type="binding site" evidence="21">
    <location>
        <position position="460"/>
    </location>
    <ligand>
        <name>Zn(2+)</name>
        <dbReference type="ChEBI" id="CHEBI:29105"/>
        <note>catalytic</note>
    </ligand>
</feature>
<comment type="cofactor">
    <cofactor evidence="21">
        <name>Zn(2+)</name>
        <dbReference type="ChEBI" id="CHEBI:29105"/>
    </cofactor>
    <text evidence="21">Binds 1 zinc ion per subunit.</text>
</comment>
<dbReference type="InterPro" id="IPR024571">
    <property type="entry name" value="ERAP1-like_C_dom"/>
</dbReference>
<reference evidence="27" key="2">
    <citation type="submission" date="2022-10" db="EMBL/GenBank/DDBJ databases">
        <authorList>
            <consortium name="ENA_rothamsted_submissions"/>
            <consortium name="culmorum"/>
            <person name="King R."/>
        </authorList>
    </citation>
    <scope>NUCLEOTIDE SEQUENCE</scope>
</reference>
<dbReference type="PANTHER" id="PTHR11533">
    <property type="entry name" value="PROTEASE M1 ZINC METALLOPROTEASE"/>
    <property type="match status" value="1"/>
</dbReference>
<dbReference type="SUPFAM" id="SSF55486">
    <property type="entry name" value="Metalloproteases ('zincins'), catalytic domain"/>
    <property type="match status" value="1"/>
</dbReference>
<comment type="similarity">
    <text evidence="3">Belongs to the peptidase M1 family.</text>
</comment>
<feature type="domain" description="Peptidase M1 membrane alanine aminopeptidase" evidence="24">
    <location>
        <begin position="364"/>
        <end position="590"/>
    </location>
</feature>
<evidence type="ECO:0000256" key="19">
    <source>
        <dbReference type="ARBA" id="ARBA00042613"/>
    </source>
</evidence>
<evidence type="ECO:0000256" key="6">
    <source>
        <dbReference type="ARBA" id="ARBA00022438"/>
    </source>
</evidence>
<evidence type="ECO:0000256" key="4">
    <source>
        <dbReference type="ARBA" id="ARBA00012564"/>
    </source>
</evidence>
<evidence type="ECO:0000259" key="25">
    <source>
        <dbReference type="Pfam" id="PF11838"/>
    </source>
</evidence>
<evidence type="ECO:0000256" key="12">
    <source>
        <dbReference type="ARBA" id="ARBA00022801"/>
    </source>
</evidence>
<keyword evidence="13 21" id="KW-0862">Zinc</keyword>
<feature type="active site" description="Proton acceptor" evidence="20">
    <location>
        <position position="438"/>
    </location>
</feature>
<keyword evidence="14" id="KW-0482">Metalloprotease</keyword>
<evidence type="ECO:0000256" key="8">
    <source>
        <dbReference type="ARBA" id="ARBA00022622"/>
    </source>
</evidence>
<dbReference type="GO" id="GO:0070006">
    <property type="term" value="F:metalloaminopeptidase activity"/>
    <property type="evidence" value="ECO:0007669"/>
    <property type="project" value="TreeGrafter"/>
</dbReference>
<keyword evidence="12" id="KW-0378">Hydrolase</keyword>
<keyword evidence="23" id="KW-1133">Transmembrane helix</keyword>
<comment type="catalytic activity">
    <reaction evidence="1">
        <text>Release of an N-terminal amino acid, Xaa-|-Yaa- from a peptide, amide or arylamide. Xaa is preferably Ala, but may be most amino acids including Pro (slow action). When a terminal hydrophobic residue is followed by a prolyl residue, the two may be released as an intact Xaa-Pro dipeptide.</text>
        <dbReference type="EC" id="3.4.11.2"/>
    </reaction>
</comment>
<dbReference type="GO" id="GO:0042277">
    <property type="term" value="F:peptide binding"/>
    <property type="evidence" value="ECO:0007669"/>
    <property type="project" value="TreeGrafter"/>
</dbReference>
<evidence type="ECO:0000256" key="9">
    <source>
        <dbReference type="ARBA" id="ARBA00022670"/>
    </source>
</evidence>
<dbReference type="GO" id="GO:0098552">
    <property type="term" value="C:side of membrane"/>
    <property type="evidence" value="ECO:0007669"/>
    <property type="project" value="UniProtKB-KW"/>
</dbReference>
<dbReference type="Gene3D" id="1.10.390.10">
    <property type="entry name" value="Neutral Protease Domain 2"/>
    <property type="match status" value="1"/>
</dbReference>
<keyword evidence="23" id="KW-0812">Transmembrane</keyword>
<dbReference type="CDD" id="cd09601">
    <property type="entry name" value="M1_APN-Q_like"/>
    <property type="match status" value="1"/>
</dbReference>
<keyword evidence="28" id="KW-1185">Reference proteome</keyword>
<evidence type="ECO:0000313" key="27">
    <source>
        <dbReference type="EMBL" id="CAG9806360.1"/>
    </source>
</evidence>
<evidence type="ECO:0000259" key="24">
    <source>
        <dbReference type="Pfam" id="PF01433"/>
    </source>
</evidence>
<dbReference type="GO" id="GO:0005737">
    <property type="term" value="C:cytoplasm"/>
    <property type="evidence" value="ECO:0007669"/>
    <property type="project" value="TreeGrafter"/>
</dbReference>
<dbReference type="InterPro" id="IPR045357">
    <property type="entry name" value="Aminopeptidase_N-like_N"/>
</dbReference>
<keyword evidence="6" id="KW-0031">Aminopeptidase</keyword>
<keyword evidence="16" id="KW-1015">Disulfide bond</keyword>
<keyword evidence="18" id="KW-0449">Lipoprotein</keyword>
<dbReference type="GO" id="GO:0043171">
    <property type="term" value="P:peptide catabolic process"/>
    <property type="evidence" value="ECO:0007669"/>
    <property type="project" value="TreeGrafter"/>
</dbReference>
<dbReference type="FunFam" id="1.10.390.10:FF:000013">
    <property type="entry name" value="Aminopeptidase N"/>
    <property type="match status" value="1"/>
</dbReference>
<dbReference type="GO" id="GO:0005615">
    <property type="term" value="C:extracellular space"/>
    <property type="evidence" value="ECO:0007669"/>
    <property type="project" value="TreeGrafter"/>
</dbReference>
<evidence type="ECO:0000256" key="10">
    <source>
        <dbReference type="ARBA" id="ARBA00022723"/>
    </source>
</evidence>
<name>A0A9N9RYS6_9DIPT</name>
<dbReference type="OrthoDB" id="510539at2759"/>
<feature type="binding site" evidence="21">
    <location>
        <position position="441"/>
    </location>
    <ligand>
        <name>Zn(2+)</name>
        <dbReference type="ChEBI" id="CHEBI:29105"/>
        <note>catalytic</note>
    </ligand>
</feature>
<evidence type="ECO:0000256" key="20">
    <source>
        <dbReference type="PIRSR" id="PIRSR634016-1"/>
    </source>
</evidence>
<sequence length="1017" mass="117287">MKNYSNMETGYINEGGQLKTKNSQKYIINQYNNPEGFYVTKTWAFLYFLLLIIMMILAALLTYLLCIPKTCITDSTNGSIETQVHTGSLWNPSPNGGSYEIQSNGDGVLSDQAKNDDPIVIEDEIEFPDGWTPVHYDILLEPHIENATSTGNVNIWMIRDEKVKEVKPIILDITDIEITDCKLFSRDKIDIEQFLDYTCEYGNKNESYVINVKETKFMPTNVSVQLNFTNKLGSTLTGFYKGSFINEETKEPSSFVSTQFSPIDARRAFPALDRPYAKATFKISLIRPTNKRISISNMPIESTENVRDGFIRENFQITPKMSTYLVAFHISDLKLGMESDDNDESLPKIKMYAQPEYENMTNFSYQLTAASLPFFEKYFDIKFRLPKIDMVAVPDFGFSGMENWGLITFRESALLVPEDKKSSSVSQLHRVAKTLVHEVAHQWFGNLVTMEWYDDLWLKEGFSTYLHYVATDSIKSEWDYFKTITIAEFALAMPKDCDSSSRPISFKVRTKSDIRRVFDPISYSKGALIINMMRGFLGEETFRLGLQNYLKKFEYGNAVQDDLWEAMTITARKERVLQDSFSVKEIMDSWTVDSAGFPVVTVSRNDTDIVLTQQRYYLPYLNETDTTKWFIPISHASSRRPTGSEIPEHWMSNTDEELVIENIVGDNEWFLVNVNRTGYYRVNYDKLSWKNLIQNSMKFSDITRAQLIDDSFALARANLTGYDIPITFGLILRTTPYEYLPFWAFANGLEYVTNMIRRETAFENYRRVIRYILRSVYDEVGFVELPDDTDIDLLHRARIVNLACEFGIDRCTVAAQLKFREWIADKANNKIPPNLKSTIYCITLREGGEQEWNFALKRFEDSINASEKEVILDALGCTQKTWLLSKYLNMTVSPTSPIRKQDGARAFQAVARNIAGAEIAYDFLYTNIKEISEYFGDGFSTISKMVDAVTIFMNKDYHKENFQRFAEKTNKLGLVAIEKSIKLAEIEIDKNIYWRNHIYNQLKDTLDKAVTDLRLVN</sequence>
<keyword evidence="8" id="KW-0336">GPI-anchor</keyword>
<evidence type="ECO:0000313" key="28">
    <source>
        <dbReference type="Proteomes" id="UP001153620"/>
    </source>
</evidence>
<keyword evidence="11" id="KW-0732">Signal</keyword>
<keyword evidence="7" id="KW-1003">Cell membrane</keyword>
<dbReference type="InterPro" id="IPR027268">
    <property type="entry name" value="Peptidase_M4/M1_CTD_sf"/>
</dbReference>
<evidence type="ECO:0000256" key="22">
    <source>
        <dbReference type="PIRSR" id="PIRSR634016-4"/>
    </source>
</evidence>
<evidence type="ECO:0000256" key="17">
    <source>
        <dbReference type="ARBA" id="ARBA00023180"/>
    </source>
</evidence>
<keyword evidence="9" id="KW-0645">Protease</keyword>
<proteinExistence type="inferred from homology"/>
<dbReference type="PANTHER" id="PTHR11533:SF294">
    <property type="entry name" value="THYROTROPIN-RELEASING HORMONE-DEGRADING ECTOENZYME"/>
    <property type="match status" value="1"/>
</dbReference>
<feature type="transmembrane region" description="Helical" evidence="23">
    <location>
        <begin position="44"/>
        <end position="65"/>
    </location>
</feature>
<protein>
    <recommendedName>
        <fullName evidence="5">Aminopeptidase N</fullName>
        <ecNumber evidence="4">3.4.11.2</ecNumber>
    </recommendedName>
    <alternativeName>
        <fullName evidence="19">Microsomal aminopeptidase</fullName>
    </alternativeName>
</protein>
<dbReference type="AlphaFoldDB" id="A0A9N9RYS6"/>
<dbReference type="EMBL" id="OU895879">
    <property type="protein sequence ID" value="CAG9806360.1"/>
    <property type="molecule type" value="Genomic_DNA"/>
</dbReference>
<feature type="binding site" evidence="21">
    <location>
        <position position="437"/>
    </location>
    <ligand>
        <name>Zn(2+)</name>
        <dbReference type="ChEBI" id="CHEBI:29105"/>
        <note>catalytic</note>
    </ligand>
</feature>
<evidence type="ECO:0000256" key="13">
    <source>
        <dbReference type="ARBA" id="ARBA00022833"/>
    </source>
</evidence>
<evidence type="ECO:0000256" key="18">
    <source>
        <dbReference type="ARBA" id="ARBA00023288"/>
    </source>
</evidence>
<evidence type="ECO:0000256" key="5">
    <source>
        <dbReference type="ARBA" id="ARBA00015611"/>
    </source>
</evidence>
<gene>
    <name evidence="27" type="ORF">CHIRRI_LOCUS9220</name>
</gene>
<evidence type="ECO:0000256" key="7">
    <source>
        <dbReference type="ARBA" id="ARBA00022475"/>
    </source>
</evidence>
<dbReference type="GO" id="GO:0006508">
    <property type="term" value="P:proteolysis"/>
    <property type="evidence" value="ECO:0007669"/>
    <property type="project" value="UniProtKB-KW"/>
</dbReference>
<dbReference type="Gene3D" id="1.25.50.20">
    <property type="match status" value="1"/>
</dbReference>
<feature type="domain" description="ERAP1-like C-terminal" evidence="25">
    <location>
        <begin position="669"/>
        <end position="972"/>
    </location>
</feature>
<accession>A0A9N9RYS6</accession>
<feature type="site" description="Transition state stabilizer" evidence="22">
    <location>
        <position position="523"/>
    </location>
</feature>
<dbReference type="InterPro" id="IPR001930">
    <property type="entry name" value="Peptidase_M1"/>
</dbReference>
<keyword evidence="17" id="KW-0325">Glycoprotein</keyword>
<dbReference type="InterPro" id="IPR042097">
    <property type="entry name" value="Aminopeptidase_N-like_N_sf"/>
</dbReference>
<dbReference type="Pfam" id="PF17900">
    <property type="entry name" value="Peptidase_M1_N"/>
    <property type="match status" value="1"/>
</dbReference>
<dbReference type="InterPro" id="IPR014782">
    <property type="entry name" value="Peptidase_M1_dom"/>
</dbReference>